<evidence type="ECO:0000313" key="2">
    <source>
        <dbReference type="EMBL" id="GIY74968.1"/>
    </source>
</evidence>
<proteinExistence type="predicted"/>
<dbReference type="AlphaFoldDB" id="A0AAV4VY86"/>
<organism evidence="2 3">
    <name type="scientific">Caerostris darwini</name>
    <dbReference type="NCBI Taxonomy" id="1538125"/>
    <lineage>
        <taxon>Eukaryota</taxon>
        <taxon>Metazoa</taxon>
        <taxon>Ecdysozoa</taxon>
        <taxon>Arthropoda</taxon>
        <taxon>Chelicerata</taxon>
        <taxon>Arachnida</taxon>
        <taxon>Araneae</taxon>
        <taxon>Araneomorphae</taxon>
        <taxon>Entelegynae</taxon>
        <taxon>Araneoidea</taxon>
        <taxon>Araneidae</taxon>
        <taxon>Caerostris</taxon>
    </lineage>
</organism>
<sequence length="93" mass="10739">MKNHLKFVDAEREQSHMNLQPFPFHPLVPEGYSAVNGQISSWCPREKYNSNPNRSAKKKSQSYDQSVPVTKMKTELKVCEIATLPKNNHGRRK</sequence>
<accession>A0AAV4VY86</accession>
<gene>
    <name evidence="2" type="ORF">CDAR_549981</name>
</gene>
<reference evidence="2 3" key="1">
    <citation type="submission" date="2021-06" db="EMBL/GenBank/DDBJ databases">
        <title>Caerostris darwini draft genome.</title>
        <authorList>
            <person name="Kono N."/>
            <person name="Arakawa K."/>
        </authorList>
    </citation>
    <scope>NUCLEOTIDE SEQUENCE [LARGE SCALE GENOMIC DNA]</scope>
</reference>
<evidence type="ECO:0000313" key="3">
    <source>
        <dbReference type="Proteomes" id="UP001054837"/>
    </source>
</evidence>
<evidence type="ECO:0000256" key="1">
    <source>
        <dbReference type="SAM" id="MobiDB-lite"/>
    </source>
</evidence>
<protein>
    <submittedName>
        <fullName evidence="2">Uncharacterized protein</fullName>
    </submittedName>
</protein>
<dbReference type="EMBL" id="BPLQ01013805">
    <property type="protein sequence ID" value="GIY74968.1"/>
    <property type="molecule type" value="Genomic_DNA"/>
</dbReference>
<comment type="caution">
    <text evidence="2">The sequence shown here is derived from an EMBL/GenBank/DDBJ whole genome shotgun (WGS) entry which is preliminary data.</text>
</comment>
<dbReference type="Proteomes" id="UP001054837">
    <property type="component" value="Unassembled WGS sequence"/>
</dbReference>
<keyword evidence="3" id="KW-1185">Reference proteome</keyword>
<name>A0AAV4VY86_9ARAC</name>
<feature type="region of interest" description="Disordered" evidence="1">
    <location>
        <begin position="44"/>
        <end position="69"/>
    </location>
</feature>